<comment type="similarity">
    <text evidence="1 6">Belongs to the sigma-70 factor family. ECF subfamily.</text>
</comment>
<dbReference type="InterPro" id="IPR013324">
    <property type="entry name" value="RNA_pol_sigma_r3/r4-like"/>
</dbReference>
<dbReference type="PANTHER" id="PTHR43133">
    <property type="entry name" value="RNA POLYMERASE ECF-TYPE SIGMA FACTO"/>
    <property type="match status" value="1"/>
</dbReference>
<dbReference type="EMBL" id="MGBG01000020">
    <property type="protein sequence ID" value="OGK64538.1"/>
    <property type="molecule type" value="Genomic_DNA"/>
</dbReference>
<dbReference type="GO" id="GO:0006352">
    <property type="term" value="P:DNA-templated transcription initiation"/>
    <property type="evidence" value="ECO:0007669"/>
    <property type="project" value="InterPro"/>
</dbReference>
<evidence type="ECO:0000256" key="7">
    <source>
        <dbReference type="SAM" id="Coils"/>
    </source>
</evidence>
<dbReference type="InterPro" id="IPR000838">
    <property type="entry name" value="RNA_pol_sigma70_ECF_CS"/>
</dbReference>
<comment type="caution">
    <text evidence="10">The sequence shown here is derived from an EMBL/GenBank/DDBJ whole genome shotgun (WGS) entry which is preliminary data.</text>
</comment>
<keyword evidence="2 6" id="KW-0805">Transcription regulation</keyword>
<dbReference type="InterPro" id="IPR014284">
    <property type="entry name" value="RNA_pol_sigma-70_dom"/>
</dbReference>
<feature type="coiled-coil region" evidence="7">
    <location>
        <begin position="102"/>
        <end position="129"/>
    </location>
</feature>
<dbReference type="Gene3D" id="1.10.10.10">
    <property type="entry name" value="Winged helix-like DNA-binding domain superfamily/Winged helix DNA-binding domain"/>
    <property type="match status" value="1"/>
</dbReference>
<keyword evidence="5 6" id="KW-0804">Transcription</keyword>
<dbReference type="SUPFAM" id="SSF88659">
    <property type="entry name" value="Sigma3 and sigma4 domains of RNA polymerase sigma factors"/>
    <property type="match status" value="1"/>
</dbReference>
<dbReference type="GO" id="GO:0003677">
    <property type="term" value="F:DNA binding"/>
    <property type="evidence" value="ECO:0007669"/>
    <property type="project" value="UniProtKB-KW"/>
</dbReference>
<evidence type="ECO:0000256" key="2">
    <source>
        <dbReference type="ARBA" id="ARBA00023015"/>
    </source>
</evidence>
<sequence>MTLTDEQIVAQIVGGDSQKYELIVARYQKKLGRYIKRLTNRQEEVDDLLQEVFIKAYQNLRRFNQKLQFSSWIYRIAHNESVNLIKSSWIQKITSLEPLLLLGDTKNQIEEKLEQKQLAQKMADCLKQLPVKYREPLILYYFEDKSYQEISDILRLNSQTVGVLIYRGKVKLKTLCQNK</sequence>
<evidence type="ECO:0000256" key="5">
    <source>
        <dbReference type="ARBA" id="ARBA00023163"/>
    </source>
</evidence>
<evidence type="ECO:0000313" key="10">
    <source>
        <dbReference type="EMBL" id="OGK64538.1"/>
    </source>
</evidence>
<proteinExistence type="inferred from homology"/>
<organism evidence="10 11">
    <name type="scientific">Candidatus Roizmanbacteria bacterium RIFOXYA1_FULL_41_12</name>
    <dbReference type="NCBI Taxonomy" id="1802082"/>
    <lineage>
        <taxon>Bacteria</taxon>
        <taxon>Candidatus Roizmaniibacteriota</taxon>
    </lineage>
</organism>
<dbReference type="Proteomes" id="UP000178450">
    <property type="component" value="Unassembled WGS sequence"/>
</dbReference>
<name>A0A1F7K9J5_9BACT</name>
<dbReference type="InterPro" id="IPR039425">
    <property type="entry name" value="RNA_pol_sigma-70-like"/>
</dbReference>
<evidence type="ECO:0000256" key="6">
    <source>
        <dbReference type="RuleBase" id="RU000716"/>
    </source>
</evidence>
<dbReference type="InterPro" id="IPR013249">
    <property type="entry name" value="RNA_pol_sigma70_r4_t2"/>
</dbReference>
<keyword evidence="7" id="KW-0175">Coiled coil</keyword>
<dbReference type="PANTHER" id="PTHR43133:SF51">
    <property type="entry name" value="RNA POLYMERASE SIGMA FACTOR"/>
    <property type="match status" value="1"/>
</dbReference>
<accession>A0A1F7K9J5</accession>
<evidence type="ECO:0000259" key="9">
    <source>
        <dbReference type="Pfam" id="PF08281"/>
    </source>
</evidence>
<feature type="domain" description="RNA polymerase sigma factor 70 region 4 type 2" evidence="9">
    <location>
        <begin position="121"/>
        <end position="172"/>
    </location>
</feature>
<dbReference type="GO" id="GO:0016987">
    <property type="term" value="F:sigma factor activity"/>
    <property type="evidence" value="ECO:0007669"/>
    <property type="project" value="UniProtKB-KW"/>
</dbReference>
<gene>
    <name evidence="10" type="ORF">A2209_02465</name>
</gene>
<feature type="domain" description="RNA polymerase sigma-70 region 2" evidence="8">
    <location>
        <begin position="24"/>
        <end position="88"/>
    </location>
</feature>
<dbReference type="Gene3D" id="1.10.1740.10">
    <property type="match status" value="1"/>
</dbReference>
<dbReference type="InterPro" id="IPR013325">
    <property type="entry name" value="RNA_pol_sigma_r2"/>
</dbReference>
<keyword evidence="3 6" id="KW-0731">Sigma factor</keyword>
<dbReference type="InterPro" id="IPR036388">
    <property type="entry name" value="WH-like_DNA-bd_sf"/>
</dbReference>
<evidence type="ECO:0000259" key="8">
    <source>
        <dbReference type="Pfam" id="PF04542"/>
    </source>
</evidence>
<keyword evidence="4 6" id="KW-0238">DNA-binding</keyword>
<dbReference type="CDD" id="cd06171">
    <property type="entry name" value="Sigma70_r4"/>
    <property type="match status" value="1"/>
</dbReference>
<reference evidence="10 11" key="1">
    <citation type="journal article" date="2016" name="Nat. Commun.">
        <title>Thousands of microbial genomes shed light on interconnected biogeochemical processes in an aquifer system.</title>
        <authorList>
            <person name="Anantharaman K."/>
            <person name="Brown C.T."/>
            <person name="Hug L.A."/>
            <person name="Sharon I."/>
            <person name="Castelle C.J."/>
            <person name="Probst A.J."/>
            <person name="Thomas B.C."/>
            <person name="Singh A."/>
            <person name="Wilkins M.J."/>
            <person name="Karaoz U."/>
            <person name="Brodie E.L."/>
            <person name="Williams K.H."/>
            <person name="Hubbard S.S."/>
            <person name="Banfield J.F."/>
        </authorList>
    </citation>
    <scope>NUCLEOTIDE SEQUENCE [LARGE SCALE GENOMIC DNA]</scope>
</reference>
<dbReference type="InterPro" id="IPR007627">
    <property type="entry name" value="RNA_pol_sigma70_r2"/>
</dbReference>
<dbReference type="NCBIfam" id="TIGR02937">
    <property type="entry name" value="sigma70-ECF"/>
    <property type="match status" value="1"/>
</dbReference>
<protein>
    <recommendedName>
        <fullName evidence="6">RNA polymerase sigma factor</fullName>
    </recommendedName>
</protein>
<dbReference type="AlphaFoldDB" id="A0A1F7K9J5"/>
<evidence type="ECO:0000256" key="3">
    <source>
        <dbReference type="ARBA" id="ARBA00023082"/>
    </source>
</evidence>
<dbReference type="PROSITE" id="PS01063">
    <property type="entry name" value="SIGMA70_ECF"/>
    <property type="match status" value="1"/>
</dbReference>
<dbReference type="Pfam" id="PF04542">
    <property type="entry name" value="Sigma70_r2"/>
    <property type="match status" value="1"/>
</dbReference>
<evidence type="ECO:0000256" key="1">
    <source>
        <dbReference type="ARBA" id="ARBA00010641"/>
    </source>
</evidence>
<dbReference type="Pfam" id="PF08281">
    <property type="entry name" value="Sigma70_r4_2"/>
    <property type="match status" value="1"/>
</dbReference>
<evidence type="ECO:0000313" key="11">
    <source>
        <dbReference type="Proteomes" id="UP000178450"/>
    </source>
</evidence>
<dbReference type="SUPFAM" id="SSF88946">
    <property type="entry name" value="Sigma2 domain of RNA polymerase sigma factors"/>
    <property type="match status" value="1"/>
</dbReference>
<evidence type="ECO:0000256" key="4">
    <source>
        <dbReference type="ARBA" id="ARBA00023125"/>
    </source>
</evidence>